<dbReference type="InterPro" id="IPR001965">
    <property type="entry name" value="Znf_PHD"/>
</dbReference>
<dbReference type="GeneTree" id="ENSGT00940000162212"/>
<feature type="domain" description="HSR" evidence="13">
    <location>
        <begin position="8"/>
        <end position="124"/>
    </location>
</feature>
<dbReference type="SUPFAM" id="SSF47370">
    <property type="entry name" value="Bromodomain"/>
    <property type="match status" value="1"/>
</dbReference>
<dbReference type="Pfam" id="PF00439">
    <property type="entry name" value="Bromodomain"/>
    <property type="match status" value="1"/>
</dbReference>
<protein>
    <recommendedName>
        <fullName evidence="16">Nuclear autoantigen Sp-100</fullName>
    </recommendedName>
</protein>
<dbReference type="PROSITE" id="PS01359">
    <property type="entry name" value="ZF_PHD_1"/>
    <property type="match status" value="1"/>
</dbReference>
<accession>A0A287B0L0</accession>
<dbReference type="Proteomes" id="UP000008227">
    <property type="component" value="Chromosome 15"/>
</dbReference>
<evidence type="ECO:0000259" key="12">
    <source>
        <dbReference type="PROSITE" id="PS50864"/>
    </source>
</evidence>
<dbReference type="InterPro" id="IPR010919">
    <property type="entry name" value="SAND-like_dom_sf"/>
</dbReference>
<evidence type="ECO:0008006" key="16">
    <source>
        <dbReference type="Google" id="ProtNLM"/>
    </source>
</evidence>
<evidence type="ECO:0000313" key="15">
    <source>
        <dbReference type="Proteomes" id="UP000008227"/>
    </source>
</evidence>
<dbReference type="InterPro" id="IPR019787">
    <property type="entry name" value="Znf_PHD-finger"/>
</dbReference>
<reference evidence="15" key="1">
    <citation type="submission" date="2009-11" db="EMBL/GenBank/DDBJ databases">
        <authorList>
            <consortium name="Porcine genome sequencing project"/>
        </authorList>
    </citation>
    <scope>NUCLEOTIDE SEQUENCE [LARGE SCALE GENOMIC DNA]</scope>
    <source>
        <strain evidence="15">Duroc</strain>
    </source>
</reference>
<dbReference type="PROSITE" id="PS50864">
    <property type="entry name" value="SAND"/>
    <property type="match status" value="1"/>
</dbReference>
<dbReference type="GO" id="GO:0005634">
    <property type="term" value="C:nucleus"/>
    <property type="evidence" value="ECO:0007669"/>
    <property type="project" value="InterPro"/>
</dbReference>
<dbReference type="SUPFAM" id="SSF57903">
    <property type="entry name" value="FYVE/PHD zinc finger"/>
    <property type="match status" value="1"/>
</dbReference>
<dbReference type="Gene3D" id="3.30.40.10">
    <property type="entry name" value="Zinc/RING finger domain, C3HC4 (zinc finger)"/>
    <property type="match status" value="1"/>
</dbReference>
<feature type="region of interest" description="Disordered" evidence="9">
    <location>
        <begin position="245"/>
        <end position="376"/>
    </location>
</feature>
<evidence type="ECO:0000256" key="4">
    <source>
        <dbReference type="ARBA" id="ARBA00022833"/>
    </source>
</evidence>
<organism evidence="14 15">
    <name type="scientific">Sus scrofa</name>
    <name type="common">Pig</name>
    <dbReference type="NCBI Taxonomy" id="9823"/>
    <lineage>
        <taxon>Eukaryota</taxon>
        <taxon>Metazoa</taxon>
        <taxon>Chordata</taxon>
        <taxon>Craniata</taxon>
        <taxon>Vertebrata</taxon>
        <taxon>Euteleostomi</taxon>
        <taxon>Mammalia</taxon>
        <taxon>Eutheria</taxon>
        <taxon>Laurasiatheria</taxon>
        <taxon>Artiodactyla</taxon>
        <taxon>Suina</taxon>
        <taxon>Suidae</taxon>
        <taxon>Sus</taxon>
    </lineage>
</organism>
<keyword evidence="6" id="KW-0238">DNA-binding</keyword>
<dbReference type="InterPro" id="IPR011011">
    <property type="entry name" value="Znf_FYVE_PHD"/>
</dbReference>
<feature type="domain" description="PHD-type" evidence="11">
    <location>
        <begin position="469"/>
        <end position="515"/>
    </location>
</feature>
<evidence type="ECO:0000256" key="9">
    <source>
        <dbReference type="SAM" id="MobiDB-lite"/>
    </source>
</evidence>
<feature type="compositionally biased region" description="Basic residues" evidence="9">
    <location>
        <begin position="328"/>
        <end position="373"/>
    </location>
</feature>
<dbReference type="AlphaFoldDB" id="A0A287B0L0"/>
<proteinExistence type="predicted"/>
<dbReference type="FunFam" id="1.20.920.10:FF:000028">
    <property type="entry name" value="Nuclear autoantigen Sp-100"/>
    <property type="match status" value="1"/>
</dbReference>
<dbReference type="PROSITE" id="PS51414">
    <property type="entry name" value="HSR"/>
    <property type="match status" value="1"/>
</dbReference>
<evidence type="ECO:0000256" key="5">
    <source>
        <dbReference type="ARBA" id="ARBA00023117"/>
    </source>
</evidence>
<dbReference type="GO" id="GO:0003677">
    <property type="term" value="F:DNA binding"/>
    <property type="evidence" value="ECO:0007669"/>
    <property type="project" value="UniProtKB-KW"/>
</dbReference>
<dbReference type="InterPro" id="IPR013083">
    <property type="entry name" value="Znf_RING/FYVE/PHD"/>
</dbReference>
<dbReference type="RefSeq" id="XP_020931324.1">
    <property type="nucleotide sequence ID" value="XM_021075665.1"/>
</dbReference>
<dbReference type="GO" id="GO:0008270">
    <property type="term" value="F:zinc ion binding"/>
    <property type="evidence" value="ECO:0007669"/>
    <property type="project" value="UniProtKB-KW"/>
</dbReference>
<dbReference type="PANTHER" id="PTHR46386">
    <property type="entry name" value="NUCLEAR BODY PROTEIN SP140"/>
    <property type="match status" value="1"/>
</dbReference>
<dbReference type="InterPro" id="IPR001487">
    <property type="entry name" value="Bromodomain"/>
</dbReference>
<feature type="compositionally biased region" description="Basic and acidic residues" evidence="9">
    <location>
        <begin position="176"/>
        <end position="200"/>
    </location>
</feature>
<dbReference type="Gene3D" id="1.20.920.10">
    <property type="entry name" value="Bromodomain-like"/>
    <property type="match status" value="1"/>
</dbReference>
<dbReference type="InterPro" id="IPR036427">
    <property type="entry name" value="Bromodomain-like_sf"/>
</dbReference>
<evidence type="ECO:0000259" key="13">
    <source>
        <dbReference type="PROSITE" id="PS51414"/>
    </source>
</evidence>
<dbReference type="SMART" id="SM00297">
    <property type="entry name" value="BROMO"/>
    <property type="match status" value="1"/>
</dbReference>
<dbReference type="GeneID" id="100517129"/>
<dbReference type="InterPro" id="IPR043563">
    <property type="entry name" value="Sp110/Sp140/Sp140L-like"/>
</dbReference>
<gene>
    <name evidence="14" type="primary">LOC100517129</name>
</gene>
<dbReference type="Ensembl" id="ENSSSCT00000052923.3">
    <property type="protein sequence ID" value="ENSSSCP00000049647.3"/>
    <property type="gene ID" value="ENSSSCG00000016263.5"/>
</dbReference>
<evidence type="ECO:0000259" key="10">
    <source>
        <dbReference type="PROSITE" id="PS50014"/>
    </source>
</evidence>
<dbReference type="PROSITE" id="PS50014">
    <property type="entry name" value="BROMODOMAIN_2"/>
    <property type="match status" value="1"/>
</dbReference>
<dbReference type="SMART" id="SM00258">
    <property type="entry name" value="SAND"/>
    <property type="match status" value="1"/>
</dbReference>
<keyword evidence="1" id="KW-0597">Phosphoprotein</keyword>
<dbReference type="Gene3D" id="3.10.390.10">
    <property type="entry name" value="SAND domain-like"/>
    <property type="match status" value="1"/>
</dbReference>
<feature type="region of interest" description="Disordered" evidence="9">
    <location>
        <begin position="176"/>
        <end position="204"/>
    </location>
</feature>
<dbReference type="Pfam" id="PF01342">
    <property type="entry name" value="SAND"/>
    <property type="match status" value="1"/>
</dbReference>
<dbReference type="InterPro" id="IPR004865">
    <property type="entry name" value="HSR_dom"/>
</dbReference>
<dbReference type="PaxDb" id="9823-ENSSSCP00000017229"/>
<feature type="domain" description="SAND" evidence="12">
    <location>
        <begin position="377"/>
        <end position="458"/>
    </location>
</feature>
<evidence type="ECO:0000313" key="14">
    <source>
        <dbReference type="Ensembl" id="ENSSSCP00000049647.3"/>
    </source>
</evidence>
<dbReference type="SMART" id="SM00249">
    <property type="entry name" value="PHD"/>
    <property type="match status" value="1"/>
</dbReference>
<dbReference type="PANTHER" id="PTHR46386:SF1">
    <property type="entry name" value="NUCLEAR BODY PROTEIN SP140-LIKE PROTEIN"/>
    <property type="match status" value="1"/>
</dbReference>
<evidence type="ECO:0000256" key="8">
    <source>
        <dbReference type="PROSITE-ProRule" id="PRU00146"/>
    </source>
</evidence>
<dbReference type="ExpressionAtlas" id="A0A287B0L0">
    <property type="expression patterns" value="baseline and differential"/>
</dbReference>
<reference evidence="14" key="4">
    <citation type="submission" date="2025-09" db="UniProtKB">
        <authorList>
            <consortium name="Ensembl"/>
        </authorList>
    </citation>
    <scope>IDENTIFICATION</scope>
</reference>
<feature type="compositionally biased region" description="Polar residues" evidence="9">
    <location>
        <begin position="309"/>
        <end position="326"/>
    </location>
</feature>
<evidence type="ECO:0000256" key="2">
    <source>
        <dbReference type="ARBA" id="ARBA00022723"/>
    </source>
</evidence>
<keyword evidence="5 7" id="KW-0103">Bromodomain</keyword>
<dbReference type="InterPro" id="IPR019786">
    <property type="entry name" value="Zinc_finger_PHD-type_CS"/>
</dbReference>
<dbReference type="Bgee" id="ENSSSCG00000016263">
    <property type="expression patterns" value="Expressed in mesenteric lymph node and 42 other cell types or tissues"/>
</dbReference>
<keyword evidence="3 8" id="KW-0863">Zinc-finger</keyword>
<reference evidence="14" key="3">
    <citation type="submission" date="2025-08" db="UniProtKB">
        <authorList>
            <consortium name="Ensembl"/>
        </authorList>
    </citation>
    <scope>IDENTIFICATION</scope>
</reference>
<sequence length="661" mass="76926">MASGGRELRTRMSVETRNTDDELIYEIVFNHFKRHKVEISNAIKKPFPFLEGLRDRELITNKMYEDFQDSCRNLVPVPRVVYKVLSELEKIFDLPLLEALFSEVNMQEYPDLNQIYKSFENVIQEKLNHEEGDREEREERPNVQLRLQQGSNKNSFRSLTWLSRRFSSYDEYYEQVHDESDNGDARKEMPNPEPTDEKSAKLSNHGYQINSCSVYLVDIKKEKPFLTSEFEFQSQASDVIVISSEDSAESGDGEMSSGASRSAQRTLPDLPNTENKAFYGPSNRKRRMASSDSSELSDEGASRKPYTSFLENGSDTSDSESNSTLGKHSGKRKRKRGRPKTQSKRAPKKRGRPRGKKTANTGPRKKGRKRGPRIPRVENMDFQSPQLPVTCGPAEGVLYKKKMEQGIWQKCIKSKNGKWFTLKEFEAEGKHDASKNWKMSVRCGGWPLKILIENRHLPVPPRKRKKETSGKCAVCEGEEELFSCDTCSRFFHENCHVQPKDANSYPWSCIFCKIKALQEKCPESQPRHQESEVLKRQMLPDEQLKCEFLLLKVYCCPKSPFFASEPYFRFCQQSRTRSRVLAKPMWLDKIKKKLTRNIYCQVEWFIQDMRLIFQNHRVFYKNKNFINLGLQLEDKFENYFKDIFGIQEISTKSSQCEPKLS</sequence>
<name>A0A287B0L0_PIG</name>
<dbReference type="SUPFAM" id="SSF63763">
    <property type="entry name" value="SAND domain-like"/>
    <property type="match status" value="1"/>
</dbReference>
<dbReference type="Pfam" id="PF03172">
    <property type="entry name" value="HSR"/>
    <property type="match status" value="1"/>
</dbReference>
<evidence type="ECO:0000256" key="7">
    <source>
        <dbReference type="PROSITE-ProRule" id="PRU00035"/>
    </source>
</evidence>
<evidence type="ECO:0000256" key="6">
    <source>
        <dbReference type="ARBA" id="ARBA00023125"/>
    </source>
</evidence>
<evidence type="ECO:0000256" key="1">
    <source>
        <dbReference type="ARBA" id="ARBA00022553"/>
    </source>
</evidence>
<keyword evidence="2" id="KW-0479">Metal-binding</keyword>
<keyword evidence="15" id="KW-1185">Reference proteome</keyword>
<evidence type="ECO:0000259" key="11">
    <source>
        <dbReference type="PROSITE" id="PS50016"/>
    </source>
</evidence>
<dbReference type="InterPro" id="IPR000770">
    <property type="entry name" value="SAND_dom"/>
</dbReference>
<dbReference type="PROSITE" id="PS50016">
    <property type="entry name" value="ZF_PHD_2"/>
    <property type="match status" value="1"/>
</dbReference>
<feature type="domain" description="Bromo" evidence="10">
    <location>
        <begin position="579"/>
        <end position="627"/>
    </location>
</feature>
<keyword evidence="4" id="KW-0862">Zinc</keyword>
<evidence type="ECO:0000256" key="3">
    <source>
        <dbReference type="ARBA" id="ARBA00022771"/>
    </source>
</evidence>
<reference evidence="14" key="2">
    <citation type="journal article" date="2020" name="Gigascience">
        <title>An improved pig reference genome sequence to enable pig genetics and genomics research.</title>
        <authorList>
            <person name="Warr A."/>
            <person name="Affara N."/>
            <person name="Aken B."/>
            <person name="Beiki H."/>
            <person name="Bickhart D.M."/>
            <person name="Billis K."/>
            <person name="Chow W."/>
            <person name="Eory L."/>
            <person name="Finlayson H.A."/>
            <person name="Flicek P."/>
            <person name="Giron C.G."/>
            <person name="Griffin D.K."/>
            <person name="Hall R."/>
            <person name="Hannum G."/>
            <person name="Hourlier T."/>
            <person name="Howe K."/>
            <person name="Hume D.A."/>
            <person name="Izuogu O."/>
            <person name="Kim K."/>
            <person name="Koren S."/>
            <person name="Liu H."/>
            <person name="Manchanda N."/>
            <person name="Martin F.J."/>
            <person name="Nonneman D.J."/>
            <person name="O'Connor R.E."/>
            <person name="Phillippy A.M."/>
            <person name="Rohrer G.A."/>
            <person name="Rosen B.D."/>
            <person name="Rund L.A."/>
            <person name="Sargent C.A."/>
            <person name="Schook L.B."/>
            <person name="Schroeder S.G."/>
            <person name="Schwartz A.S."/>
            <person name="Skinner B.M."/>
            <person name="Talbot R."/>
            <person name="Tseng E."/>
            <person name="Tuggle C.K."/>
            <person name="Watson M."/>
            <person name="Smith T.P.L."/>
            <person name="Archibald A.L."/>
        </authorList>
    </citation>
    <scope>NUCLEOTIDE SEQUENCE [LARGE SCALE GENOMIC DNA]</scope>
    <source>
        <strain evidence="14">Duroc</strain>
    </source>
</reference>
<dbReference type="CDD" id="cd15626">
    <property type="entry name" value="PHD_SP110_140"/>
    <property type="match status" value="1"/>
</dbReference>